<reference evidence="2" key="1">
    <citation type="journal article" date="2019" name="Nat. Commun.">
        <title>The genome of broomcorn millet.</title>
        <authorList>
            <person name="Zou C."/>
            <person name="Miki D."/>
            <person name="Li D."/>
            <person name="Tang Q."/>
            <person name="Xiao L."/>
            <person name="Rajput S."/>
            <person name="Deng P."/>
            <person name="Jia W."/>
            <person name="Huang R."/>
            <person name="Zhang M."/>
            <person name="Sun Y."/>
            <person name="Hu J."/>
            <person name="Fu X."/>
            <person name="Schnable P.S."/>
            <person name="Li F."/>
            <person name="Zhang H."/>
            <person name="Feng B."/>
            <person name="Zhu X."/>
            <person name="Liu R."/>
            <person name="Schnable J.C."/>
            <person name="Zhu J.-K."/>
            <person name="Zhang H."/>
        </authorList>
    </citation>
    <scope>NUCLEOTIDE SEQUENCE [LARGE SCALE GENOMIC DNA]</scope>
</reference>
<name>A0A3L6RFF0_PANMI</name>
<dbReference type="EMBL" id="PQIB02000008">
    <property type="protein sequence ID" value="RLN03016.1"/>
    <property type="molecule type" value="Genomic_DNA"/>
</dbReference>
<sequence length="135" mass="14886">MWGTSMPAPLCLCHPASPESAPPARDAAAPPQDCCNLAAADVELVAAATKDPAQHANRLTPNRTLECIVARTTWRRCVPNFGRRHDDRRRSHPFLRKRPGSRLSRCAQLPLPCRQPFTGKTLRNRPHAAPSACLH</sequence>
<gene>
    <name evidence="1" type="ORF">C2845_PM13G10590</name>
</gene>
<keyword evidence="2" id="KW-1185">Reference proteome</keyword>
<organism evidence="1 2">
    <name type="scientific">Panicum miliaceum</name>
    <name type="common">Proso millet</name>
    <name type="synonym">Broomcorn millet</name>
    <dbReference type="NCBI Taxonomy" id="4540"/>
    <lineage>
        <taxon>Eukaryota</taxon>
        <taxon>Viridiplantae</taxon>
        <taxon>Streptophyta</taxon>
        <taxon>Embryophyta</taxon>
        <taxon>Tracheophyta</taxon>
        <taxon>Spermatophyta</taxon>
        <taxon>Magnoliopsida</taxon>
        <taxon>Liliopsida</taxon>
        <taxon>Poales</taxon>
        <taxon>Poaceae</taxon>
        <taxon>PACMAD clade</taxon>
        <taxon>Panicoideae</taxon>
        <taxon>Panicodae</taxon>
        <taxon>Paniceae</taxon>
        <taxon>Panicinae</taxon>
        <taxon>Panicum</taxon>
        <taxon>Panicum sect. Panicum</taxon>
    </lineage>
</organism>
<evidence type="ECO:0000313" key="2">
    <source>
        <dbReference type="Proteomes" id="UP000275267"/>
    </source>
</evidence>
<evidence type="ECO:0000313" key="1">
    <source>
        <dbReference type="EMBL" id="RLN03016.1"/>
    </source>
</evidence>
<dbReference type="Proteomes" id="UP000275267">
    <property type="component" value="Unassembled WGS sequence"/>
</dbReference>
<dbReference type="AlphaFoldDB" id="A0A3L6RFF0"/>
<proteinExistence type="predicted"/>
<accession>A0A3L6RFF0</accession>
<protein>
    <submittedName>
        <fullName evidence="1">Uncharacterized protein</fullName>
    </submittedName>
</protein>
<comment type="caution">
    <text evidence="1">The sequence shown here is derived from an EMBL/GenBank/DDBJ whole genome shotgun (WGS) entry which is preliminary data.</text>
</comment>